<organism evidence="1 2">
    <name type="scientific">Kocuria rhizophila (strain ATCC 9341 / DSM 348 / NBRC 103217 / DC2201)</name>
    <dbReference type="NCBI Taxonomy" id="378753"/>
    <lineage>
        <taxon>Bacteria</taxon>
        <taxon>Bacillati</taxon>
        <taxon>Actinomycetota</taxon>
        <taxon>Actinomycetes</taxon>
        <taxon>Micrococcales</taxon>
        <taxon>Micrococcaceae</taxon>
        <taxon>Kocuria</taxon>
    </lineage>
</organism>
<keyword evidence="2" id="KW-1185">Reference proteome</keyword>
<name>B2GLI6_KOCRD</name>
<dbReference type="RefSeq" id="WP_012398000.1">
    <property type="nucleotide sequence ID" value="NC_010617.1"/>
</dbReference>
<gene>
    <name evidence="1" type="ordered locus">KRH_09320</name>
</gene>
<dbReference type="AlphaFoldDB" id="B2GLI6"/>
<dbReference type="EMBL" id="AP009152">
    <property type="protein sequence ID" value="BAG29279.1"/>
    <property type="molecule type" value="Genomic_DNA"/>
</dbReference>
<protein>
    <submittedName>
        <fullName evidence="1">Uncharacterized protein</fullName>
    </submittedName>
</protein>
<dbReference type="Proteomes" id="UP000008838">
    <property type="component" value="Chromosome"/>
</dbReference>
<accession>B2GLI6</accession>
<dbReference type="HOGENOM" id="CLU_3044428_0_0_11"/>
<sequence>MLRSRQTLGPALRRELWRTVRHQGARRALRILVLLPPLRWADRTLRALRLVRRH</sequence>
<dbReference type="KEGG" id="krh:KRH_09320"/>
<proteinExistence type="predicted"/>
<reference evidence="1 2" key="1">
    <citation type="journal article" date="2008" name="J. Bacteriol.">
        <title>Complete genome sequence of the soil actinomycete Kocuria rhizophila.</title>
        <authorList>
            <person name="Takarada H."/>
            <person name="Sekine M."/>
            <person name="Kosugi H."/>
            <person name="Matsuo Y."/>
            <person name="Fujisawa T."/>
            <person name="Omata S."/>
            <person name="Kishi E."/>
            <person name="Shimizu A."/>
            <person name="Tsukatani N."/>
            <person name="Tanikawa S."/>
            <person name="Fujita N."/>
            <person name="Harayama S."/>
        </authorList>
    </citation>
    <scope>NUCLEOTIDE SEQUENCE [LARGE SCALE GENOMIC DNA]</scope>
    <source>
        <strain evidence="2">ATCC 9341 / DSM 348 / NBRC 103217 / DC2201</strain>
    </source>
</reference>
<evidence type="ECO:0000313" key="1">
    <source>
        <dbReference type="EMBL" id="BAG29279.1"/>
    </source>
</evidence>
<evidence type="ECO:0000313" key="2">
    <source>
        <dbReference type="Proteomes" id="UP000008838"/>
    </source>
</evidence>
<dbReference type="STRING" id="378753.KRH_09320"/>